<evidence type="ECO:0000313" key="2">
    <source>
        <dbReference type="EMBL" id="KAL2286485.1"/>
    </source>
</evidence>
<reference evidence="2 3" key="1">
    <citation type="submission" date="2024-03" db="EMBL/GenBank/DDBJ databases">
        <title>A high-quality draft genome sequence of Diaporthe vaccinii, a causative agent of upright dieback and viscid rot disease in cranberry plants.</title>
        <authorList>
            <person name="Sarrasin M."/>
            <person name="Lang B.F."/>
            <person name="Burger G."/>
        </authorList>
    </citation>
    <scope>NUCLEOTIDE SEQUENCE [LARGE SCALE GENOMIC DNA]</scope>
    <source>
        <strain evidence="2 3">IS7</strain>
    </source>
</reference>
<feature type="compositionally biased region" description="Low complexity" evidence="1">
    <location>
        <begin position="49"/>
        <end position="60"/>
    </location>
</feature>
<feature type="compositionally biased region" description="Basic and acidic residues" evidence="1">
    <location>
        <begin position="409"/>
        <end position="427"/>
    </location>
</feature>
<feature type="region of interest" description="Disordered" evidence="1">
    <location>
        <begin position="1"/>
        <end position="121"/>
    </location>
</feature>
<comment type="caution">
    <text evidence="2">The sequence shown here is derived from an EMBL/GenBank/DDBJ whole genome shotgun (WGS) entry which is preliminary data.</text>
</comment>
<organism evidence="2 3">
    <name type="scientific">Diaporthe vaccinii</name>
    <dbReference type="NCBI Taxonomy" id="105482"/>
    <lineage>
        <taxon>Eukaryota</taxon>
        <taxon>Fungi</taxon>
        <taxon>Dikarya</taxon>
        <taxon>Ascomycota</taxon>
        <taxon>Pezizomycotina</taxon>
        <taxon>Sordariomycetes</taxon>
        <taxon>Sordariomycetidae</taxon>
        <taxon>Diaporthales</taxon>
        <taxon>Diaporthaceae</taxon>
        <taxon>Diaporthe</taxon>
        <taxon>Diaporthe eres species complex</taxon>
    </lineage>
</organism>
<dbReference type="EMBL" id="JBAWTH010000024">
    <property type="protein sequence ID" value="KAL2286485.1"/>
    <property type="molecule type" value="Genomic_DNA"/>
</dbReference>
<proteinExistence type="predicted"/>
<protein>
    <submittedName>
        <fullName evidence="2">Uncharacterized protein</fullName>
    </submittedName>
</protein>
<feature type="compositionally biased region" description="Polar residues" evidence="1">
    <location>
        <begin position="215"/>
        <end position="233"/>
    </location>
</feature>
<feature type="region of interest" description="Disordered" evidence="1">
    <location>
        <begin position="214"/>
        <end position="234"/>
    </location>
</feature>
<feature type="region of interest" description="Disordered" evidence="1">
    <location>
        <begin position="247"/>
        <end position="455"/>
    </location>
</feature>
<name>A0ABR4EVM1_9PEZI</name>
<gene>
    <name evidence="2" type="ORF">FJTKL_06852</name>
</gene>
<sequence length="482" mass="52177">MPSHTKQDDINFLYGSHGRKKRRRPSFWGCRPCRPSSPPRNHHSGQRTPAKPSGPSSSSEAARERSPPRRARQAHGNPTPPGRRRLAAEYDIMDGGMDRPDYWPSPIGHQDYHSPRPPSSARARAPWPIMQPFRTLVAFVKRCPWAVVSDLGSPGQSASDEIYYPSVPRSLLHDTAVSFVVKDHTRPDLPEFVISCPFEHVDLVHQLLAPDGSRRQLSARGTSGQPRNGSQLRSMLLDGTPSIELTLHSDAGRDAGGPSSRQRPSAGNDGGADASRPGPGGGWNTGGRDNSNVKDGGGQHTSPMNGPAGITESPVSTNPFAPPPVDEPDVENPRSRKDIPTPFSAVTPLRAFITPPWSSPLPSSSGQKSGASIYASPSPLQATVETAPPTPCIDPVKVDQDDPAPVALEEGREEGNADHTEGRRDQAQDSPGGIGEPPTLFYLQPSPGQIRRGEPMTGWLCEPEWVRRRLRDLTRGNMQGDQ</sequence>
<evidence type="ECO:0000256" key="1">
    <source>
        <dbReference type="SAM" id="MobiDB-lite"/>
    </source>
</evidence>
<keyword evidence="3" id="KW-1185">Reference proteome</keyword>
<accession>A0ABR4EVM1</accession>
<evidence type="ECO:0000313" key="3">
    <source>
        <dbReference type="Proteomes" id="UP001600888"/>
    </source>
</evidence>
<dbReference type="Proteomes" id="UP001600888">
    <property type="component" value="Unassembled WGS sequence"/>
</dbReference>